<gene>
    <name evidence="2" type="ORF">SK571_00545</name>
</gene>
<evidence type="ECO:0000313" key="2">
    <source>
        <dbReference type="EMBL" id="MDX8047855.1"/>
    </source>
</evidence>
<keyword evidence="3" id="KW-1185">Reference proteome</keyword>
<reference evidence="2 3" key="1">
    <citation type="submission" date="2023-11" db="EMBL/GenBank/DDBJ databases">
        <title>Lentzea sokolovensis, sp. nov., Lentzea kristufkii, sp. nov., and Lentzea miocenensis, sp. nov., rare actinobacteria from Sokolov Coal Basin, Miocene lacustrine sediment, Czech Republic.</title>
        <authorList>
            <person name="Lara A."/>
            <person name="Kotroba L."/>
            <person name="Nouioui I."/>
            <person name="Neumann-Schaal M."/>
            <person name="Mast Y."/>
            <person name="Chronakova A."/>
        </authorList>
    </citation>
    <scope>NUCLEOTIDE SEQUENCE [LARGE SCALE GENOMIC DNA]</scope>
    <source>
        <strain evidence="2 3">BCCO 10_0798</strain>
    </source>
</reference>
<organism evidence="2 3">
    <name type="scientific">Lentzea kristufekii</name>
    <dbReference type="NCBI Taxonomy" id="3095430"/>
    <lineage>
        <taxon>Bacteria</taxon>
        <taxon>Bacillati</taxon>
        <taxon>Actinomycetota</taxon>
        <taxon>Actinomycetes</taxon>
        <taxon>Pseudonocardiales</taxon>
        <taxon>Pseudonocardiaceae</taxon>
        <taxon>Lentzea</taxon>
    </lineage>
</organism>
<evidence type="ECO:0000313" key="3">
    <source>
        <dbReference type="Proteomes" id="UP001271792"/>
    </source>
</evidence>
<keyword evidence="1" id="KW-0175">Coiled coil</keyword>
<evidence type="ECO:0000256" key="1">
    <source>
        <dbReference type="SAM" id="Coils"/>
    </source>
</evidence>
<comment type="caution">
    <text evidence="2">The sequence shown here is derived from an EMBL/GenBank/DDBJ whole genome shotgun (WGS) entry which is preliminary data.</text>
</comment>
<dbReference type="EMBL" id="JAXAVV010000001">
    <property type="protein sequence ID" value="MDX8047855.1"/>
    <property type="molecule type" value="Genomic_DNA"/>
</dbReference>
<name>A0ABU4THV8_9PSEU</name>
<dbReference type="Proteomes" id="UP001271792">
    <property type="component" value="Unassembled WGS sequence"/>
</dbReference>
<protein>
    <submittedName>
        <fullName evidence="2">Uncharacterized protein</fullName>
    </submittedName>
</protein>
<proteinExistence type="predicted"/>
<sequence length="116" mass="13400">MFDLVSTQELVEREVTDARKQVTRYQHRIDNAEALAREEQTQTYGPQIESLRADVEAVRDERDRALTRIEKLAVAMDVGVPLKNAFTFGDLLQGTNPDEYRDHAHKLLTLFERISK</sequence>
<feature type="coiled-coil region" evidence="1">
    <location>
        <begin position="15"/>
        <end position="68"/>
    </location>
</feature>
<accession>A0ABU4THV8</accession>
<dbReference type="RefSeq" id="WP_319982038.1">
    <property type="nucleotide sequence ID" value="NZ_JAXAVV010000001.1"/>
</dbReference>